<evidence type="ECO:0000313" key="8">
    <source>
        <dbReference type="Ensembl" id="ENSMAMP00000047135.1"/>
    </source>
</evidence>
<dbReference type="SMART" id="SM00406">
    <property type="entry name" value="IGv"/>
    <property type="match status" value="1"/>
</dbReference>
<evidence type="ECO:0000256" key="4">
    <source>
        <dbReference type="ARBA" id="ARBA00023319"/>
    </source>
</evidence>
<dbReference type="InterPro" id="IPR036179">
    <property type="entry name" value="Ig-like_dom_sf"/>
</dbReference>
<sequence length="252" mass="28913">MKTKQRDHSLLHTGWSSQFLNTAHMTPLFISVLLAAMCLECRAQKDNVLQLEGDVTATEGDAVTLGCLYNSSSTSPYLYWYKQDGNNSPTFILNRVKLDEGNTPDEYRERFSSTLNSTSRSAPLKIQKLQLSDSAVYYCALRPTVTGNTKTLYKNLWSKDNTILHNIHQRETHTIKLQWFVAGSQSPISLMLRRRAVQQTLFSCFILLQWKNTVHLLSDFNNSKDMLLYFFLFLSHFIGEFDHKQASHSTSQ</sequence>
<reference evidence="8" key="2">
    <citation type="submission" date="2025-09" db="UniProtKB">
        <authorList>
            <consortium name="Ensembl"/>
        </authorList>
    </citation>
    <scope>IDENTIFICATION</scope>
</reference>
<dbReference type="PANTHER" id="PTHR19367:SF18">
    <property type="entry name" value="T CELL RECEPTOR ALPHA VARIABLE 16"/>
    <property type="match status" value="1"/>
</dbReference>
<protein>
    <recommendedName>
        <fullName evidence="7">Ig-like domain-containing protein</fullName>
    </recommendedName>
</protein>
<proteinExistence type="predicted"/>
<evidence type="ECO:0000256" key="6">
    <source>
        <dbReference type="SAM" id="SignalP"/>
    </source>
</evidence>
<dbReference type="PROSITE" id="PS50835">
    <property type="entry name" value="IG_LIKE"/>
    <property type="match status" value="1"/>
</dbReference>
<feature type="domain" description="Ig-like" evidence="7">
    <location>
        <begin position="27"/>
        <end position="153"/>
    </location>
</feature>
<keyword evidence="5" id="KW-1279">T cell receptor</keyword>
<keyword evidence="9" id="KW-1185">Reference proteome</keyword>
<dbReference type="InterPro" id="IPR051287">
    <property type="entry name" value="TCR_variable_region"/>
</dbReference>
<dbReference type="GeneTree" id="ENSGT01030000234557"/>
<dbReference type="SUPFAM" id="SSF48726">
    <property type="entry name" value="Immunoglobulin"/>
    <property type="match status" value="1"/>
</dbReference>
<dbReference type="AlphaFoldDB" id="A0A7N8X817"/>
<dbReference type="InterPro" id="IPR003599">
    <property type="entry name" value="Ig_sub"/>
</dbReference>
<dbReference type="Ensembl" id="ENSMAMT00000059190.1">
    <property type="protein sequence ID" value="ENSMAMP00000047135.1"/>
    <property type="gene ID" value="ENSMAMG00000007124.2"/>
</dbReference>
<evidence type="ECO:0000313" key="9">
    <source>
        <dbReference type="Proteomes" id="UP000261640"/>
    </source>
</evidence>
<name>A0A7N8X817_9TELE</name>
<dbReference type="Pfam" id="PF07686">
    <property type="entry name" value="V-set"/>
    <property type="match status" value="1"/>
</dbReference>
<dbReference type="SMART" id="SM00409">
    <property type="entry name" value="IG"/>
    <property type="match status" value="1"/>
</dbReference>
<evidence type="ECO:0000259" key="7">
    <source>
        <dbReference type="PROSITE" id="PS50835"/>
    </source>
</evidence>
<feature type="signal peptide" evidence="6">
    <location>
        <begin position="1"/>
        <end position="43"/>
    </location>
</feature>
<dbReference type="GO" id="GO:0042101">
    <property type="term" value="C:T cell receptor complex"/>
    <property type="evidence" value="ECO:0007669"/>
    <property type="project" value="UniProtKB-KW"/>
</dbReference>
<feature type="chain" id="PRO_5031167541" description="Ig-like domain-containing protein" evidence="6">
    <location>
        <begin position="44"/>
        <end position="252"/>
    </location>
</feature>
<dbReference type="PANTHER" id="PTHR19367">
    <property type="entry name" value="T-CELL RECEPTOR ALPHA CHAIN V REGION"/>
    <property type="match status" value="1"/>
</dbReference>
<dbReference type="Proteomes" id="UP000261640">
    <property type="component" value="Unplaced"/>
</dbReference>
<dbReference type="InParanoid" id="A0A7N8X817"/>
<reference evidence="8" key="1">
    <citation type="submission" date="2025-08" db="UniProtKB">
        <authorList>
            <consortium name="Ensembl"/>
        </authorList>
    </citation>
    <scope>IDENTIFICATION</scope>
</reference>
<evidence type="ECO:0000256" key="5">
    <source>
        <dbReference type="ARBA" id="ARBA00043266"/>
    </source>
</evidence>
<dbReference type="GO" id="GO:0002250">
    <property type="term" value="P:adaptive immune response"/>
    <property type="evidence" value="ECO:0007669"/>
    <property type="project" value="UniProtKB-KW"/>
</dbReference>
<keyword evidence="1 6" id="KW-0732">Signal</keyword>
<dbReference type="Gene3D" id="2.60.40.10">
    <property type="entry name" value="Immunoglobulins"/>
    <property type="match status" value="1"/>
</dbReference>
<keyword evidence="4" id="KW-0393">Immunoglobulin domain</keyword>
<dbReference type="InterPro" id="IPR013783">
    <property type="entry name" value="Ig-like_fold"/>
</dbReference>
<evidence type="ECO:0000256" key="3">
    <source>
        <dbReference type="ARBA" id="ARBA00023170"/>
    </source>
</evidence>
<organism evidence="8 9">
    <name type="scientific">Mastacembelus armatus</name>
    <name type="common">zig-zag eel</name>
    <dbReference type="NCBI Taxonomy" id="205130"/>
    <lineage>
        <taxon>Eukaryota</taxon>
        <taxon>Metazoa</taxon>
        <taxon>Chordata</taxon>
        <taxon>Craniata</taxon>
        <taxon>Vertebrata</taxon>
        <taxon>Euteleostomi</taxon>
        <taxon>Actinopterygii</taxon>
        <taxon>Neopterygii</taxon>
        <taxon>Teleostei</taxon>
        <taxon>Neoteleostei</taxon>
        <taxon>Acanthomorphata</taxon>
        <taxon>Anabantaria</taxon>
        <taxon>Synbranchiformes</taxon>
        <taxon>Mastacembelidae</taxon>
        <taxon>Mastacembelus</taxon>
    </lineage>
</organism>
<accession>A0A7N8X817</accession>
<keyword evidence="2" id="KW-1064">Adaptive immunity</keyword>
<keyword evidence="3" id="KW-0675">Receptor</keyword>
<dbReference type="InterPro" id="IPR013106">
    <property type="entry name" value="Ig_V-set"/>
</dbReference>
<evidence type="ECO:0000256" key="1">
    <source>
        <dbReference type="ARBA" id="ARBA00022729"/>
    </source>
</evidence>
<evidence type="ECO:0000256" key="2">
    <source>
        <dbReference type="ARBA" id="ARBA00023130"/>
    </source>
</evidence>
<dbReference type="InterPro" id="IPR007110">
    <property type="entry name" value="Ig-like_dom"/>
</dbReference>
<keyword evidence="5" id="KW-0391">Immunity</keyword>